<dbReference type="HAMAP" id="MF_00265">
    <property type="entry name" value="VapC_Nob1"/>
    <property type="match status" value="1"/>
</dbReference>
<evidence type="ECO:0000256" key="5">
    <source>
        <dbReference type="HAMAP-Rule" id="MF_00265"/>
    </source>
</evidence>
<evidence type="ECO:0000256" key="4">
    <source>
        <dbReference type="ARBA" id="ARBA00022801"/>
    </source>
</evidence>
<dbReference type="InterPro" id="IPR029060">
    <property type="entry name" value="PIN-like_dom_sf"/>
</dbReference>
<gene>
    <name evidence="5" type="primary">vapC</name>
    <name evidence="7" type="ORF">F4148_19400</name>
</gene>
<sequence length="142" mass="15299">MAVVYFDSSALVKLLVEEPGSATAARLWDGCDAAVSSRLAYPEVRAALAAAGRNHDMEEDDLASCRQAWEGFWMELRPVELTARVAKAAGVLAERRDLRGADAVHLASALEVGIPDLVMAVWDRRLLAGAVAERLSVAPRDL</sequence>
<dbReference type="GO" id="GO:0090729">
    <property type="term" value="F:toxin activity"/>
    <property type="evidence" value="ECO:0007669"/>
    <property type="project" value="UniProtKB-KW"/>
</dbReference>
<evidence type="ECO:0000313" key="7">
    <source>
        <dbReference type="EMBL" id="MYH63817.1"/>
    </source>
</evidence>
<protein>
    <recommendedName>
        <fullName evidence="5">Ribonuclease VapC</fullName>
        <shortName evidence="5">RNase VapC</shortName>
        <ecNumber evidence="5">3.1.-.-</ecNumber>
    </recommendedName>
    <alternativeName>
        <fullName evidence="5">Toxin VapC</fullName>
    </alternativeName>
</protein>
<keyword evidence="4 5" id="KW-0378">Hydrolase</keyword>
<keyword evidence="5" id="KW-0460">Magnesium</keyword>
<feature type="binding site" evidence="5">
    <location>
        <position position="102"/>
    </location>
    <ligand>
        <name>Mg(2+)</name>
        <dbReference type="ChEBI" id="CHEBI:18420"/>
    </ligand>
</feature>
<dbReference type="Pfam" id="PF01850">
    <property type="entry name" value="PIN"/>
    <property type="match status" value="1"/>
</dbReference>
<comment type="caution">
    <text evidence="7">The sequence shown here is derived from an EMBL/GenBank/DDBJ whole genome shotgun (WGS) entry which is preliminary data.</text>
</comment>
<dbReference type="GO" id="GO:0016787">
    <property type="term" value="F:hydrolase activity"/>
    <property type="evidence" value="ECO:0007669"/>
    <property type="project" value="UniProtKB-KW"/>
</dbReference>
<comment type="similarity">
    <text evidence="5">Belongs to the PINc/VapC protein family.</text>
</comment>
<keyword evidence="3 5" id="KW-0479">Metal-binding</keyword>
<dbReference type="InterPro" id="IPR022907">
    <property type="entry name" value="VapC_family"/>
</dbReference>
<dbReference type="GO" id="GO:0004540">
    <property type="term" value="F:RNA nuclease activity"/>
    <property type="evidence" value="ECO:0007669"/>
    <property type="project" value="InterPro"/>
</dbReference>
<comment type="cofactor">
    <cofactor evidence="5">
        <name>Mg(2+)</name>
        <dbReference type="ChEBI" id="CHEBI:18420"/>
    </cofactor>
</comment>
<dbReference type="SUPFAM" id="SSF88723">
    <property type="entry name" value="PIN domain-like"/>
    <property type="match status" value="1"/>
</dbReference>
<dbReference type="GO" id="GO:0000287">
    <property type="term" value="F:magnesium ion binding"/>
    <property type="evidence" value="ECO:0007669"/>
    <property type="project" value="UniProtKB-UniRule"/>
</dbReference>
<dbReference type="EC" id="3.1.-.-" evidence="5"/>
<keyword evidence="2 5" id="KW-0540">Nuclease</keyword>
<feature type="binding site" evidence="5">
    <location>
        <position position="7"/>
    </location>
    <ligand>
        <name>Mg(2+)</name>
        <dbReference type="ChEBI" id="CHEBI:18420"/>
    </ligand>
</feature>
<evidence type="ECO:0000256" key="3">
    <source>
        <dbReference type="ARBA" id="ARBA00022723"/>
    </source>
</evidence>
<proteinExistence type="inferred from homology"/>
<dbReference type="AlphaFoldDB" id="A0A6B1G5W7"/>
<dbReference type="Gene3D" id="3.40.50.1010">
    <property type="entry name" value="5'-nuclease"/>
    <property type="match status" value="1"/>
</dbReference>
<organism evidence="7">
    <name type="scientific">Caldilineaceae bacterium SB0675_bin_29</name>
    <dbReference type="NCBI Taxonomy" id="2605266"/>
    <lineage>
        <taxon>Bacteria</taxon>
        <taxon>Bacillati</taxon>
        <taxon>Chloroflexota</taxon>
        <taxon>Caldilineae</taxon>
        <taxon>Caldilineales</taxon>
        <taxon>Caldilineaceae</taxon>
    </lineage>
</organism>
<dbReference type="CDD" id="cd09874">
    <property type="entry name" value="PIN_MT3492-like"/>
    <property type="match status" value="1"/>
</dbReference>
<evidence type="ECO:0000256" key="1">
    <source>
        <dbReference type="ARBA" id="ARBA00022649"/>
    </source>
</evidence>
<comment type="function">
    <text evidence="5">Toxic component of a toxin-antitoxin (TA) system. An RNase.</text>
</comment>
<accession>A0A6B1G5W7</accession>
<feature type="domain" description="PIN" evidence="6">
    <location>
        <begin position="4"/>
        <end position="115"/>
    </location>
</feature>
<keyword evidence="5" id="KW-0800">Toxin</keyword>
<name>A0A6B1G5W7_9CHLR</name>
<evidence type="ECO:0000259" key="6">
    <source>
        <dbReference type="Pfam" id="PF01850"/>
    </source>
</evidence>
<dbReference type="EMBL" id="VYDA01000684">
    <property type="protein sequence ID" value="MYH63817.1"/>
    <property type="molecule type" value="Genomic_DNA"/>
</dbReference>
<keyword evidence="1 5" id="KW-1277">Toxin-antitoxin system</keyword>
<dbReference type="InterPro" id="IPR002716">
    <property type="entry name" value="PIN_dom"/>
</dbReference>
<evidence type="ECO:0000256" key="2">
    <source>
        <dbReference type="ARBA" id="ARBA00022722"/>
    </source>
</evidence>
<reference evidence="7" key="1">
    <citation type="submission" date="2019-09" db="EMBL/GenBank/DDBJ databases">
        <title>Characterisation of the sponge microbiome using genome-centric metagenomics.</title>
        <authorList>
            <person name="Engelberts J.P."/>
            <person name="Robbins S.J."/>
            <person name="De Goeij J.M."/>
            <person name="Aranda M."/>
            <person name="Bell S.C."/>
            <person name="Webster N.S."/>
        </authorList>
    </citation>
    <scope>NUCLEOTIDE SEQUENCE</scope>
    <source>
        <strain evidence="7">SB0675_bin_29</strain>
    </source>
</reference>